<feature type="transmembrane region" description="Helical" evidence="6">
    <location>
        <begin position="195"/>
        <end position="218"/>
    </location>
</feature>
<evidence type="ECO:0000256" key="3">
    <source>
        <dbReference type="ARBA" id="ARBA00022692"/>
    </source>
</evidence>
<evidence type="ECO:0000256" key="1">
    <source>
        <dbReference type="ARBA" id="ARBA00004141"/>
    </source>
</evidence>
<evidence type="ECO:0000256" key="4">
    <source>
        <dbReference type="ARBA" id="ARBA00022989"/>
    </source>
</evidence>
<dbReference type="EMBL" id="JH370133">
    <property type="protein sequence ID" value="ELA42256.1"/>
    <property type="molecule type" value="Genomic_DNA"/>
</dbReference>
<feature type="transmembrane region" description="Helical" evidence="6">
    <location>
        <begin position="260"/>
        <end position="278"/>
    </location>
</feature>
<gene>
    <name evidence="8" type="ORF">VICG_00655</name>
</gene>
<dbReference type="OMA" id="VIDIMIM"/>
<feature type="transmembrane region" description="Helical" evidence="6">
    <location>
        <begin position="91"/>
        <end position="111"/>
    </location>
</feature>
<name>L2GN51_VITCO</name>
<dbReference type="OrthoDB" id="2196385at2759"/>
<keyword evidence="4 6" id="KW-1133">Transmembrane helix</keyword>
<dbReference type="Proteomes" id="UP000011082">
    <property type="component" value="Unassembled WGS sequence"/>
</dbReference>
<evidence type="ECO:0000313" key="9">
    <source>
        <dbReference type="Proteomes" id="UP000011082"/>
    </source>
</evidence>
<dbReference type="GeneID" id="19881372"/>
<dbReference type="PANTHER" id="PTHR22950">
    <property type="entry name" value="AMINO ACID TRANSPORTER"/>
    <property type="match status" value="1"/>
</dbReference>
<dbReference type="GO" id="GO:0016020">
    <property type="term" value="C:membrane"/>
    <property type="evidence" value="ECO:0007669"/>
    <property type="project" value="UniProtKB-SubCell"/>
</dbReference>
<dbReference type="RefSeq" id="XP_007604107.1">
    <property type="nucleotide sequence ID" value="XM_007604045.1"/>
</dbReference>
<feature type="transmembrane region" description="Helical" evidence="6">
    <location>
        <begin position="51"/>
        <end position="71"/>
    </location>
</feature>
<evidence type="ECO:0000259" key="7">
    <source>
        <dbReference type="Pfam" id="PF01490"/>
    </source>
</evidence>
<protein>
    <recommendedName>
        <fullName evidence="7">Amino acid transporter transmembrane domain-containing protein</fullName>
    </recommendedName>
</protein>
<keyword evidence="9" id="KW-1185">Reference proteome</keyword>
<dbReference type="InParanoid" id="L2GN51"/>
<evidence type="ECO:0000256" key="2">
    <source>
        <dbReference type="ARBA" id="ARBA00008066"/>
    </source>
</evidence>
<feature type="transmembrane region" description="Helical" evidence="6">
    <location>
        <begin position="123"/>
        <end position="144"/>
    </location>
</feature>
<dbReference type="Pfam" id="PF01490">
    <property type="entry name" value="Aa_trans"/>
    <property type="match status" value="1"/>
</dbReference>
<feature type="transmembrane region" description="Helical" evidence="6">
    <location>
        <begin position="299"/>
        <end position="316"/>
    </location>
</feature>
<comment type="similarity">
    <text evidence="2">Belongs to the amino acid/polyamine transporter 2 family.</text>
</comment>
<keyword evidence="5 6" id="KW-0472">Membrane</keyword>
<feature type="domain" description="Amino acid transporter transmembrane" evidence="7">
    <location>
        <begin position="1"/>
        <end position="372"/>
    </location>
</feature>
<proteinExistence type="inferred from homology"/>
<evidence type="ECO:0000256" key="5">
    <source>
        <dbReference type="ARBA" id="ARBA00023136"/>
    </source>
</evidence>
<dbReference type="AlphaFoldDB" id="L2GN51"/>
<dbReference type="GO" id="GO:0015179">
    <property type="term" value="F:L-amino acid transmembrane transporter activity"/>
    <property type="evidence" value="ECO:0007669"/>
    <property type="project" value="TreeGrafter"/>
</dbReference>
<comment type="subcellular location">
    <subcellularLocation>
        <location evidence="1">Membrane</location>
        <topology evidence="1">Multi-pass membrane protein</topology>
    </subcellularLocation>
</comment>
<dbReference type="HOGENOM" id="CLU_721994_0_0_1"/>
<accession>L2GN51</accession>
<evidence type="ECO:0000256" key="6">
    <source>
        <dbReference type="SAM" id="Phobius"/>
    </source>
</evidence>
<reference evidence="9" key="1">
    <citation type="submission" date="2011-05" db="EMBL/GenBank/DDBJ databases">
        <title>The genome sequence of Vittaforma corneae strain ATCC 50505.</title>
        <authorList>
            <consortium name="The Broad Institute Genome Sequencing Platform"/>
            <person name="Cuomo C."/>
            <person name="Didier E."/>
            <person name="Bowers L."/>
            <person name="Young S.K."/>
            <person name="Zeng Q."/>
            <person name="Gargeya S."/>
            <person name="Fitzgerald M."/>
            <person name="Haas B."/>
            <person name="Abouelleil A."/>
            <person name="Alvarado L."/>
            <person name="Arachchi H.M."/>
            <person name="Berlin A."/>
            <person name="Chapman S.B."/>
            <person name="Gearin G."/>
            <person name="Goldberg J."/>
            <person name="Griggs A."/>
            <person name="Gujja S."/>
            <person name="Hansen M."/>
            <person name="Heiman D."/>
            <person name="Howarth C."/>
            <person name="Larimer J."/>
            <person name="Lui A."/>
            <person name="MacDonald P.J.P."/>
            <person name="McCowen C."/>
            <person name="Montmayeur A."/>
            <person name="Murphy C."/>
            <person name="Neiman D."/>
            <person name="Pearson M."/>
            <person name="Priest M."/>
            <person name="Roberts A."/>
            <person name="Saif S."/>
            <person name="Shea T."/>
            <person name="Sisk P."/>
            <person name="Stolte C."/>
            <person name="Sykes S."/>
            <person name="Wortman J."/>
            <person name="Nusbaum C."/>
            <person name="Birren B."/>
        </authorList>
    </citation>
    <scope>NUCLEOTIDE SEQUENCE [LARGE SCALE GENOMIC DNA]</scope>
    <source>
        <strain evidence="9">ATCC 50505</strain>
    </source>
</reference>
<feature type="transmembrane region" description="Helical" evidence="6">
    <location>
        <begin position="322"/>
        <end position="345"/>
    </location>
</feature>
<dbReference type="STRING" id="993615.L2GN51"/>
<evidence type="ECO:0000313" key="8">
    <source>
        <dbReference type="EMBL" id="ELA42256.1"/>
    </source>
</evidence>
<keyword evidence="3 6" id="KW-0812">Transmembrane</keyword>
<dbReference type="InterPro" id="IPR013057">
    <property type="entry name" value="AA_transpt_TM"/>
</dbReference>
<feature type="transmembrane region" description="Helical" evidence="6">
    <location>
        <begin position="352"/>
        <end position="374"/>
    </location>
</feature>
<dbReference type="VEuPathDB" id="MicrosporidiaDB:VICG_00655"/>
<sequence length="383" mass="42148">MLSVGLLTFFSTYSLSYVSTLTKERSDEKTSYSDLAAKFSKKLRTMVSMSLVVNSLVTSFSFTQTFLRIFLNTLRYNEYLNTLLDEKAHPVNCYIARALILLIICSIYFYVFQLDNLASLSFFSQFSLFTAIFFSAVISLYGLFNPVSNDQMSLPASESGLNLVDPLGAVIFALHCQFSYLDIFNSMKDTSLENVRNVTAIASIFATVLYGSVGFLGFKAVGAAVGNDPVIFHFASSSSSIVKDLTERYGIYLGGYLPKLLHSMFCPIFFSGNIFNMFSITPILQNWLSIKGKPASRSTIAFLACAFLFVGSVKPVENLGSVFSIAGFLLTTPLSFLFPALFVICASSKLNIMTVGSGIVICLSVAIMIGLTLMKLNWLPLLK</sequence>
<organism evidence="8 9">
    <name type="scientific">Vittaforma corneae (strain ATCC 50505)</name>
    <name type="common">Microsporidian parasite</name>
    <name type="synonym">Nosema corneum</name>
    <dbReference type="NCBI Taxonomy" id="993615"/>
    <lineage>
        <taxon>Eukaryota</taxon>
        <taxon>Fungi</taxon>
        <taxon>Fungi incertae sedis</taxon>
        <taxon>Microsporidia</taxon>
        <taxon>Nosematidae</taxon>
        <taxon>Vittaforma</taxon>
    </lineage>
</organism>